<comment type="caution">
    <text evidence="2">The sequence shown here is derived from an EMBL/GenBank/DDBJ whole genome shotgun (WGS) entry which is preliminary data.</text>
</comment>
<dbReference type="Proteomes" id="UP001378956">
    <property type="component" value="Unassembled WGS sequence"/>
</dbReference>
<dbReference type="EMBL" id="JBBEUB010000004">
    <property type="protein sequence ID" value="MEJ2903496.1"/>
    <property type="molecule type" value="Genomic_DNA"/>
</dbReference>
<organism evidence="2 3">
    <name type="scientific">Pedobacter panaciterrae</name>
    <dbReference type="NCBI Taxonomy" id="363849"/>
    <lineage>
        <taxon>Bacteria</taxon>
        <taxon>Pseudomonadati</taxon>
        <taxon>Bacteroidota</taxon>
        <taxon>Sphingobacteriia</taxon>
        <taxon>Sphingobacteriales</taxon>
        <taxon>Sphingobacteriaceae</taxon>
        <taxon>Pedobacter</taxon>
    </lineage>
</organism>
<feature type="transmembrane region" description="Helical" evidence="1">
    <location>
        <begin position="12"/>
        <end position="30"/>
    </location>
</feature>
<evidence type="ECO:0000256" key="1">
    <source>
        <dbReference type="SAM" id="Phobius"/>
    </source>
</evidence>
<reference evidence="2 3" key="1">
    <citation type="submission" date="2024-03" db="EMBL/GenBank/DDBJ databases">
        <title>Sequence of Lycoming College Course Isolates.</title>
        <authorList>
            <person name="Plotts O."/>
            <person name="Newman J."/>
        </authorList>
    </citation>
    <scope>NUCLEOTIDE SEQUENCE [LARGE SCALE GENOMIC DNA]</scope>
    <source>
        <strain evidence="2 3">CJB-3</strain>
    </source>
</reference>
<feature type="transmembrane region" description="Helical" evidence="1">
    <location>
        <begin position="36"/>
        <end position="59"/>
    </location>
</feature>
<keyword evidence="1" id="KW-1133">Transmembrane helix</keyword>
<keyword evidence="1" id="KW-0812">Transmembrane</keyword>
<protein>
    <submittedName>
        <fullName evidence="2">Uncharacterized protein</fullName>
    </submittedName>
</protein>
<accession>A0ABU8NPE6</accession>
<keyword evidence="3" id="KW-1185">Reference proteome</keyword>
<sequence>MKNKAGKISGFILGAAGFLLMFKMIFLRNIAPSDELAPGVVVITAVLTGVLFAFIGSLVQNYLVKKST</sequence>
<dbReference type="RefSeq" id="WP_337716755.1">
    <property type="nucleotide sequence ID" value="NZ_JBBEUB010000004.1"/>
</dbReference>
<evidence type="ECO:0000313" key="2">
    <source>
        <dbReference type="EMBL" id="MEJ2903496.1"/>
    </source>
</evidence>
<keyword evidence="1" id="KW-0472">Membrane</keyword>
<evidence type="ECO:0000313" key="3">
    <source>
        <dbReference type="Proteomes" id="UP001378956"/>
    </source>
</evidence>
<gene>
    <name evidence="2" type="ORF">WAE58_13715</name>
</gene>
<name>A0ABU8NPE6_9SPHI</name>
<proteinExistence type="predicted"/>